<dbReference type="Gene3D" id="1.10.470.10">
    <property type="entry name" value="Variant Surface Glycoprotein, subunit A, domain 2"/>
    <property type="match status" value="1"/>
</dbReference>
<evidence type="ECO:0000256" key="2">
    <source>
        <dbReference type="ARBA" id="ARBA00022475"/>
    </source>
</evidence>
<evidence type="ECO:0000256" key="3">
    <source>
        <dbReference type="ARBA" id="ARBA00022622"/>
    </source>
</evidence>
<sequence length="452" mass="48899">MLAVFHAQNTEAAQNMGVLKKSWKPLCEATADLNAIPSNVNANLKTATTKVMNMLQEAIRAGIYAKLHEGSKPAKQATIVQAYLTSAAMAGLQQLTTKDITHGIDLVAKATYLKGDVDTFLNLAAKVKQSTEGCLVTTGSTVLERWDKKTAGDTPCPTTLQATTSAFTALQKLTTTGHSGAPATTNSGHEHQASATAACRLFSATNTNGLAKSAQIGDDIYWAGGYYKVARTSDSTLTIADLKNPDSLNDPDRKPWKDLFTALAKEPKPTHGSYGNITEKLQDNNRATSLIGRIYKNDGSKTKEDVKTDRTALFGDTSADQHRKIFGIINDDKITTKMAELAAGTQLGTITDGNDLAALLAVLELASMDEVQALKKKLEEQKDQQQTVTEDTCNNIKQEADCNKTARCSFNKTETDSNKKCQFDAKKSNSNRFPCSTSSSRRINNWVCSAQR</sequence>
<dbReference type="VEuPathDB" id="TriTrypDB:Tb427_000136600"/>
<dbReference type="EMBL" id="KX700079">
    <property type="protein sequence ID" value="APD74035.1"/>
    <property type="molecule type" value="Genomic_DNA"/>
</dbReference>
<dbReference type="VEuPathDB" id="TriTrypDB:Tb927.5.230"/>
<keyword evidence="3" id="KW-0336">GPI-anchor</keyword>
<evidence type="ECO:0000313" key="8">
    <source>
        <dbReference type="EMBL" id="APD74035.1"/>
    </source>
</evidence>
<dbReference type="SUPFAM" id="SSF58087">
    <property type="entry name" value="Variant surface glycoprotein (N-terminal domain)"/>
    <property type="match status" value="1"/>
</dbReference>
<dbReference type="GO" id="GO:0005886">
    <property type="term" value="C:plasma membrane"/>
    <property type="evidence" value="ECO:0007669"/>
    <property type="project" value="UniProtKB-SubCell"/>
</dbReference>
<dbReference type="Gene3D" id="3.30.1680.30">
    <property type="match status" value="1"/>
</dbReference>
<evidence type="ECO:0000256" key="5">
    <source>
        <dbReference type="ARBA" id="ARBA00023180"/>
    </source>
</evidence>
<reference evidence="8" key="1">
    <citation type="submission" date="2016-08" db="EMBL/GenBank/DDBJ databases">
        <title>VSG repertoire of Trypanosoma brucei EATRO 1125.</title>
        <authorList>
            <person name="Cross G.A."/>
        </authorList>
    </citation>
    <scope>NUCLEOTIDE SEQUENCE</scope>
    <source>
        <strain evidence="8">EATRO 1125</strain>
    </source>
</reference>
<dbReference type="VEuPathDB" id="TriTrypDB:Tb1125.11.17330"/>
<dbReference type="Pfam" id="PF00913">
    <property type="entry name" value="Trypan_glycop"/>
    <property type="match status" value="1"/>
</dbReference>
<keyword evidence="6" id="KW-0449">Lipoprotein</keyword>
<accession>A0A1J0R881</accession>
<dbReference type="GO" id="GO:0042783">
    <property type="term" value="P:symbiont-mediated evasion of host immune response"/>
    <property type="evidence" value="ECO:0007669"/>
    <property type="project" value="InterPro"/>
</dbReference>
<dbReference type="AlphaFoldDB" id="A0A1J0R881"/>
<dbReference type="GO" id="GO:0098552">
    <property type="term" value="C:side of membrane"/>
    <property type="evidence" value="ECO:0007669"/>
    <property type="project" value="UniProtKB-KW"/>
</dbReference>
<comment type="subcellular location">
    <subcellularLocation>
        <location evidence="1">Cell membrane</location>
        <topology evidence="1">Lipid-anchor</topology>
        <topology evidence="1">GPI-anchor</topology>
    </subcellularLocation>
</comment>
<name>A0A1J0R881_9TRYP</name>
<organism evidence="8">
    <name type="scientific">Trypanosoma brucei</name>
    <dbReference type="NCBI Taxonomy" id="5691"/>
    <lineage>
        <taxon>Eukaryota</taxon>
        <taxon>Discoba</taxon>
        <taxon>Euglenozoa</taxon>
        <taxon>Kinetoplastea</taxon>
        <taxon>Metakinetoplastina</taxon>
        <taxon>Trypanosomatida</taxon>
        <taxon>Trypanosomatidae</taxon>
        <taxon>Trypanosoma</taxon>
    </lineage>
</organism>
<keyword evidence="2" id="KW-1003">Cell membrane</keyword>
<evidence type="ECO:0000256" key="1">
    <source>
        <dbReference type="ARBA" id="ARBA00004609"/>
    </source>
</evidence>
<evidence type="ECO:0000259" key="7">
    <source>
        <dbReference type="Pfam" id="PF00913"/>
    </source>
</evidence>
<feature type="domain" description="Trypanosome variant surface glycoprotein A-type N-terminal" evidence="7">
    <location>
        <begin position="3"/>
        <end position="361"/>
    </location>
</feature>
<evidence type="ECO:0000256" key="6">
    <source>
        <dbReference type="ARBA" id="ARBA00023288"/>
    </source>
</evidence>
<proteinExistence type="predicted"/>
<dbReference type="InterPro" id="IPR001812">
    <property type="entry name" value="Trypano_VSG_A_N_dom"/>
</dbReference>
<keyword evidence="4" id="KW-0472">Membrane</keyword>
<keyword evidence="5" id="KW-0325">Glycoprotein</keyword>
<dbReference type="Gene3D" id="3.90.150.10">
    <property type="entry name" value="Variant Surface Glycoprotein, subunit A domain 1"/>
    <property type="match status" value="1"/>
</dbReference>
<protein>
    <submittedName>
        <fullName evidence="8">Variant surface glycoprotein 1125.2546</fullName>
    </submittedName>
</protein>
<evidence type="ECO:0000256" key="4">
    <source>
        <dbReference type="ARBA" id="ARBA00023136"/>
    </source>
</evidence>